<proteinExistence type="predicted"/>
<sequence>MSLPIVRVIGCPVTALPLSAQLEVISSWAEERLSKIICVANVHMLMEAHWHLEMNSVLQNADIVVPDGMPLVWMMRFMGFKKQDRAAGLDILLGLCQTSTRNGTSIYFLGSHVDVLSRIEAKLEHDFPSLKIAGIEPLPFRPLTSIEDEAVVQRINNSGAGIVFVALGCPKQEYWMAEHQHRIQAVLIGVGGAFPVYAGIHRRAPRWMREMGLEWFYRLIQEPQRLWKRYAATIPPFIYLALKQLLIEQWLHLTPHGQPQVEAVDDR</sequence>
<protein>
    <submittedName>
        <fullName evidence="3">WecB/TagA/CpsF family glycosyltransferase</fullName>
    </submittedName>
</protein>
<dbReference type="EMBL" id="CP053587">
    <property type="protein sequence ID" value="WNZ27665.1"/>
    <property type="molecule type" value="Genomic_DNA"/>
</dbReference>
<dbReference type="GO" id="GO:0016758">
    <property type="term" value="F:hexosyltransferase activity"/>
    <property type="evidence" value="ECO:0007669"/>
    <property type="project" value="TreeGrafter"/>
</dbReference>
<organism evidence="3">
    <name type="scientific">Leptolyngbya sp. NK1-12</name>
    <dbReference type="NCBI Taxonomy" id="2547451"/>
    <lineage>
        <taxon>Bacteria</taxon>
        <taxon>Bacillati</taxon>
        <taxon>Cyanobacteriota</taxon>
        <taxon>Cyanophyceae</taxon>
        <taxon>Leptolyngbyales</taxon>
        <taxon>Leptolyngbyaceae</taxon>
        <taxon>Leptolyngbya group</taxon>
        <taxon>Leptolyngbya</taxon>
    </lineage>
</organism>
<dbReference type="InterPro" id="IPR004629">
    <property type="entry name" value="WecG_TagA_CpsF"/>
</dbReference>
<accession>A0AA96WMT5</accession>
<dbReference type="NCBIfam" id="TIGR00696">
    <property type="entry name" value="wecG_tagA_cpsF"/>
    <property type="match status" value="1"/>
</dbReference>
<reference evidence="3" key="1">
    <citation type="submission" date="2020-05" db="EMBL/GenBank/DDBJ databases">
        <authorList>
            <person name="Zhu T."/>
            <person name="Keshari N."/>
            <person name="Lu X."/>
        </authorList>
    </citation>
    <scope>NUCLEOTIDE SEQUENCE</scope>
    <source>
        <strain evidence="3">NK1-12</strain>
    </source>
</reference>
<keyword evidence="2" id="KW-0808">Transferase</keyword>
<dbReference type="PANTHER" id="PTHR34136">
    <property type="match status" value="1"/>
</dbReference>
<name>A0AA96WMT5_9CYAN</name>
<dbReference type="Pfam" id="PF03808">
    <property type="entry name" value="Glyco_tran_WecG"/>
    <property type="match status" value="1"/>
</dbReference>
<evidence type="ECO:0000256" key="2">
    <source>
        <dbReference type="ARBA" id="ARBA00022679"/>
    </source>
</evidence>
<keyword evidence="1" id="KW-0328">Glycosyltransferase</keyword>
<dbReference type="CDD" id="cd06533">
    <property type="entry name" value="Glyco_transf_WecG_TagA"/>
    <property type="match status" value="1"/>
</dbReference>
<evidence type="ECO:0000256" key="1">
    <source>
        <dbReference type="ARBA" id="ARBA00022676"/>
    </source>
</evidence>
<dbReference type="AlphaFoldDB" id="A0AA96WMT5"/>
<gene>
    <name evidence="3" type="ORF">HJG54_32980</name>
</gene>
<dbReference type="PANTHER" id="PTHR34136:SF1">
    <property type="entry name" value="UDP-N-ACETYL-D-MANNOSAMINURONIC ACID TRANSFERASE"/>
    <property type="match status" value="1"/>
</dbReference>
<evidence type="ECO:0000313" key="3">
    <source>
        <dbReference type="EMBL" id="WNZ27665.1"/>
    </source>
</evidence>